<dbReference type="InterPro" id="IPR029044">
    <property type="entry name" value="Nucleotide-diphossugar_trans"/>
</dbReference>
<feature type="domain" description="ELM2" evidence="12">
    <location>
        <begin position="404"/>
        <end position="493"/>
    </location>
</feature>
<evidence type="ECO:0000256" key="4">
    <source>
        <dbReference type="ARBA" id="ARBA00022679"/>
    </source>
</evidence>
<comment type="catalytic activity">
    <reaction evidence="11">
        <text>N-acetyl-alpha-D-glucosamine 1-phosphate + UTP + H(+) = UDP-N-acetyl-alpha-D-glucosamine + diphosphate</text>
        <dbReference type="Rhea" id="RHEA:13509"/>
        <dbReference type="ChEBI" id="CHEBI:15378"/>
        <dbReference type="ChEBI" id="CHEBI:33019"/>
        <dbReference type="ChEBI" id="CHEBI:46398"/>
        <dbReference type="ChEBI" id="CHEBI:57705"/>
        <dbReference type="ChEBI" id="CHEBI:57776"/>
        <dbReference type="EC" id="2.7.7.23"/>
    </reaction>
</comment>
<evidence type="ECO:0000313" key="13">
    <source>
        <dbReference type="EMBL" id="CAF3145873.1"/>
    </source>
</evidence>
<evidence type="ECO:0000256" key="1">
    <source>
        <dbReference type="ARBA" id="ARBA00005208"/>
    </source>
</evidence>
<dbReference type="EC" id="2.7.7.23" evidence="3"/>
<dbReference type="EMBL" id="CAJNXB010001216">
    <property type="protein sequence ID" value="CAF3145873.1"/>
    <property type="molecule type" value="Genomic_DNA"/>
</dbReference>
<reference evidence="13" key="1">
    <citation type="submission" date="2021-02" db="EMBL/GenBank/DDBJ databases">
        <authorList>
            <person name="Nowell W R."/>
        </authorList>
    </citation>
    <scope>NUCLEOTIDE SEQUENCE</scope>
</reference>
<dbReference type="OrthoDB" id="532420at2759"/>
<organism evidence="13 14">
    <name type="scientific">Rotaria socialis</name>
    <dbReference type="NCBI Taxonomy" id="392032"/>
    <lineage>
        <taxon>Eukaryota</taxon>
        <taxon>Metazoa</taxon>
        <taxon>Spiralia</taxon>
        <taxon>Gnathifera</taxon>
        <taxon>Rotifera</taxon>
        <taxon>Eurotatoria</taxon>
        <taxon>Bdelloidea</taxon>
        <taxon>Philodinida</taxon>
        <taxon>Philodinidae</taxon>
        <taxon>Rotaria</taxon>
    </lineage>
</organism>
<comment type="similarity">
    <text evidence="2">Belongs to the UDPGP type 1 family.</text>
</comment>
<dbReference type="CDD" id="cd04193">
    <property type="entry name" value="UDPGlcNAc_PPase"/>
    <property type="match status" value="1"/>
</dbReference>
<proteinExistence type="inferred from homology"/>
<dbReference type="InterPro" id="IPR002618">
    <property type="entry name" value="UDPGP_fam"/>
</dbReference>
<comment type="caution">
    <text evidence="13">The sequence shown here is derived from an EMBL/GenBank/DDBJ whole genome shotgun (WGS) entry which is preliminary data.</text>
</comment>
<evidence type="ECO:0000256" key="2">
    <source>
        <dbReference type="ARBA" id="ARBA00010401"/>
    </source>
</evidence>
<evidence type="ECO:0000256" key="7">
    <source>
        <dbReference type="ARBA" id="ARBA00022771"/>
    </source>
</evidence>
<sequence>MNIDASIKQRLSDAHQSHLLDYWSELTEDQRGKLLEDINEIDFDRVRKAYHGIKQELIADQTIPNNEILDEDDEKRESIEDIMEPVPDAIIGSLNQTSDEQLKIYHLKDNLQAISEGLVCVLLLAGGQGTRLGVDYPKGMYDVGLPSRKTLYQIQAERIRRLQQLANEEFQTTKSVVPWFIMTSEHTQEETEIYLRSNNYFGLKPENVILFEQHTLPALDFQGKILLAEKYKLTKAADGNGGLYRALKTRGILLEMEKRQIKYIHVYCVDNILVRLGDPIFVGFCIEKNANCAAKVVKKSFPNEAVGVICKVRDRYQVVEYSEISDRTAQKKKSENTDELLFNAGNICNHCFTLDFLQDVCQSHDDELRYHIAKKKIPSIDKNGQRVSKPKEINGMKLEKFVFDAINIGDQYQAVVPDLLLYTDQNDEESPNDQLLWSPPTDTNQDENSTAALKYLKLASKEHRTADQENVLEVFLASNYNIDQALEKLREPTTNKNFFASAPWSLTECDQFEQCFKERGKDFSMFKIPSRTTNELIFFYYIWKKSARHDVFVRQNRVEKRRFHLHPYVTDYLEKFFVEQELQLISAFEQNNSSLSSSLNPQSSGHDQLVSKRRLSSDLFLKPMTTIKRPKSLIQPNDSDLIEINENQQTALSTSPISIKKLHDDDK</sequence>
<dbReference type="GO" id="GO:0005634">
    <property type="term" value="C:nucleus"/>
    <property type="evidence" value="ECO:0007669"/>
    <property type="project" value="UniProtKB-ARBA"/>
</dbReference>
<keyword evidence="8" id="KW-0862">Zinc</keyword>
<dbReference type="FunFam" id="1.10.10.60:FF:000012">
    <property type="entry name" value="Metastasis-associated 1 family, member 3"/>
    <property type="match status" value="1"/>
</dbReference>
<dbReference type="GO" id="GO:0003677">
    <property type="term" value="F:DNA binding"/>
    <property type="evidence" value="ECO:0007669"/>
    <property type="project" value="UniProtKB-KW"/>
</dbReference>
<accession>A0A817P759</accession>
<keyword evidence="4" id="KW-0808">Transferase</keyword>
<keyword evidence="10" id="KW-0539">Nucleus</keyword>
<evidence type="ECO:0000256" key="8">
    <source>
        <dbReference type="ARBA" id="ARBA00022833"/>
    </source>
</evidence>
<dbReference type="Pfam" id="PF01448">
    <property type="entry name" value="ELM2"/>
    <property type="match status" value="1"/>
</dbReference>
<evidence type="ECO:0000256" key="11">
    <source>
        <dbReference type="ARBA" id="ARBA00048493"/>
    </source>
</evidence>
<keyword evidence="5" id="KW-0548">Nucleotidyltransferase</keyword>
<comment type="pathway">
    <text evidence="1">Nucleotide-sugar biosynthesis; UDP-N-acetyl-alpha-D-glucosamine biosynthesis; UDP-N-acetyl-alpha-D-glucosamine from N-acetyl-alpha-D-glucosamine 1-phosphate: step 1/1.</text>
</comment>
<evidence type="ECO:0000256" key="5">
    <source>
        <dbReference type="ARBA" id="ARBA00022695"/>
    </source>
</evidence>
<dbReference type="GO" id="GO:0003977">
    <property type="term" value="F:UDP-N-acetylglucosamine diphosphorylase activity"/>
    <property type="evidence" value="ECO:0007669"/>
    <property type="project" value="UniProtKB-EC"/>
</dbReference>
<dbReference type="GO" id="GO:0006048">
    <property type="term" value="P:UDP-N-acetylglucosamine biosynthetic process"/>
    <property type="evidence" value="ECO:0007669"/>
    <property type="project" value="TreeGrafter"/>
</dbReference>
<dbReference type="Gene3D" id="1.10.10.60">
    <property type="entry name" value="Homeodomain-like"/>
    <property type="match status" value="1"/>
</dbReference>
<dbReference type="GO" id="GO:0008270">
    <property type="term" value="F:zinc ion binding"/>
    <property type="evidence" value="ECO:0007669"/>
    <property type="project" value="UniProtKB-KW"/>
</dbReference>
<dbReference type="Pfam" id="PF01704">
    <property type="entry name" value="UDPGP"/>
    <property type="match status" value="1"/>
</dbReference>
<dbReference type="InterPro" id="IPR039741">
    <property type="entry name" value="UDP-sugar_pyrophosphorylase"/>
</dbReference>
<dbReference type="AlphaFoldDB" id="A0A817P759"/>
<dbReference type="SMART" id="SM01189">
    <property type="entry name" value="ELM2"/>
    <property type="match status" value="1"/>
</dbReference>
<protein>
    <recommendedName>
        <fullName evidence="3">UDP-N-acetylglucosamine diphosphorylase</fullName>
        <ecNumber evidence="3">2.7.7.23</ecNumber>
    </recommendedName>
</protein>
<keyword evidence="6" id="KW-0479">Metal-binding</keyword>
<dbReference type="SUPFAM" id="SSF53448">
    <property type="entry name" value="Nucleotide-diphospho-sugar transferases"/>
    <property type="match status" value="1"/>
</dbReference>
<dbReference type="SUPFAM" id="SSF46689">
    <property type="entry name" value="Homeodomain-like"/>
    <property type="match status" value="1"/>
</dbReference>
<dbReference type="PANTHER" id="PTHR11952">
    <property type="entry name" value="UDP- GLUCOSE PYROPHOSPHORYLASE"/>
    <property type="match status" value="1"/>
</dbReference>
<dbReference type="InterPro" id="IPR000949">
    <property type="entry name" value="ELM2_dom"/>
</dbReference>
<keyword evidence="7" id="KW-0863">Zinc-finger</keyword>
<gene>
    <name evidence="13" type="ORF">TIS948_LOCUS9429</name>
</gene>
<evidence type="ECO:0000256" key="3">
    <source>
        <dbReference type="ARBA" id="ARBA00012457"/>
    </source>
</evidence>
<evidence type="ECO:0000256" key="9">
    <source>
        <dbReference type="ARBA" id="ARBA00023125"/>
    </source>
</evidence>
<evidence type="ECO:0000259" key="12">
    <source>
        <dbReference type="PROSITE" id="PS51156"/>
    </source>
</evidence>
<dbReference type="Proteomes" id="UP000663825">
    <property type="component" value="Unassembled WGS sequence"/>
</dbReference>
<dbReference type="PANTHER" id="PTHR11952:SF2">
    <property type="entry name" value="LD24639P"/>
    <property type="match status" value="1"/>
</dbReference>
<evidence type="ECO:0000256" key="10">
    <source>
        <dbReference type="ARBA" id="ARBA00023242"/>
    </source>
</evidence>
<dbReference type="Gene3D" id="3.90.550.10">
    <property type="entry name" value="Spore Coat Polysaccharide Biosynthesis Protein SpsA, Chain A"/>
    <property type="match status" value="1"/>
</dbReference>
<name>A0A817P759_9BILA</name>
<evidence type="ECO:0000256" key="6">
    <source>
        <dbReference type="ARBA" id="ARBA00022723"/>
    </source>
</evidence>
<dbReference type="PROSITE" id="PS51156">
    <property type="entry name" value="ELM2"/>
    <property type="match status" value="1"/>
</dbReference>
<keyword evidence="9" id="KW-0238">DNA-binding</keyword>
<dbReference type="InterPro" id="IPR009057">
    <property type="entry name" value="Homeodomain-like_sf"/>
</dbReference>
<evidence type="ECO:0000313" key="14">
    <source>
        <dbReference type="Proteomes" id="UP000663825"/>
    </source>
</evidence>